<accession>A0A845LZZ2</accession>
<dbReference type="Gene3D" id="3.40.630.30">
    <property type="match status" value="1"/>
</dbReference>
<comment type="similarity">
    <text evidence="2 8">Belongs to the acetyltransferase family. EctA subfamily.</text>
</comment>
<name>A0A845LZZ2_9RHOB</name>
<keyword evidence="5 8" id="KW-0808">Transferase</keyword>
<dbReference type="InterPro" id="IPR012772">
    <property type="entry name" value="Ectoine_EctA"/>
</dbReference>
<evidence type="ECO:0000259" key="9">
    <source>
        <dbReference type="PROSITE" id="PS51186"/>
    </source>
</evidence>
<evidence type="ECO:0000256" key="6">
    <source>
        <dbReference type="ARBA" id="ARBA00023315"/>
    </source>
</evidence>
<reference evidence="10 11" key="1">
    <citation type="submission" date="2019-12" db="EMBL/GenBank/DDBJ databases">
        <title>Maritimibacter sp. nov. sp. isolated from sea sand.</title>
        <authorList>
            <person name="Kim J."/>
            <person name="Jeong S.E."/>
            <person name="Jung H.S."/>
            <person name="Jeon C.O."/>
        </authorList>
    </citation>
    <scope>NUCLEOTIDE SEQUENCE [LARGE SCALE GENOMIC DNA]</scope>
    <source>
        <strain evidence="10 11">DP07</strain>
    </source>
</reference>
<dbReference type="RefSeq" id="WP_161351731.1">
    <property type="nucleotide sequence ID" value="NZ_WTUX01000012.1"/>
</dbReference>
<evidence type="ECO:0000256" key="2">
    <source>
        <dbReference type="ARBA" id="ARBA00010712"/>
    </source>
</evidence>
<evidence type="ECO:0000256" key="8">
    <source>
        <dbReference type="RuleBase" id="RU365045"/>
    </source>
</evidence>
<dbReference type="Proteomes" id="UP000467322">
    <property type="component" value="Unassembled WGS sequence"/>
</dbReference>
<evidence type="ECO:0000256" key="7">
    <source>
        <dbReference type="ARBA" id="ARBA00048924"/>
    </source>
</evidence>
<comment type="catalytic activity">
    <reaction evidence="7 8">
        <text>L-2,4-diaminobutanoate + acetyl-CoA = (2S)-4-acetamido-2-aminobutanoate + CoA + H(+)</text>
        <dbReference type="Rhea" id="RHEA:16901"/>
        <dbReference type="ChEBI" id="CHEBI:15378"/>
        <dbReference type="ChEBI" id="CHEBI:57287"/>
        <dbReference type="ChEBI" id="CHEBI:57288"/>
        <dbReference type="ChEBI" id="CHEBI:58761"/>
        <dbReference type="ChEBI" id="CHEBI:58929"/>
        <dbReference type="EC" id="2.3.1.178"/>
    </reaction>
</comment>
<gene>
    <name evidence="8 10" type="primary">ectA</name>
    <name evidence="10" type="ORF">GQE99_11340</name>
</gene>
<evidence type="ECO:0000313" key="11">
    <source>
        <dbReference type="Proteomes" id="UP000467322"/>
    </source>
</evidence>
<dbReference type="CDD" id="cd04301">
    <property type="entry name" value="NAT_SF"/>
    <property type="match status" value="1"/>
</dbReference>
<sequence>MHTAKDLPRTGKLRLRKPESEDGAQIWELIRECKPLDENSVYCNLLQCDHFRDTCVVAELDGDIVGWISGYLVPNENALFVWQVAVSEKARGMGLGGLMLDEIFGREECDEANVLKTTITEDNGASWALFKKFAKRHGGELKDEAHFKKDDHFEGRHDTEHMVTITVPDEGDMAKAA</sequence>
<comment type="function">
    <text evidence="8">Catalyzes the acetylation of L-2,4-diaminobutyrate (DABA) to gamma-N-acetyl-alpha,gamma-diaminobutyric acid (ADABA) with acetyl coenzyme A.</text>
</comment>
<dbReference type="AlphaFoldDB" id="A0A845LZZ2"/>
<dbReference type="UniPathway" id="UPA00067">
    <property type="reaction ID" value="UER00122"/>
</dbReference>
<evidence type="ECO:0000256" key="4">
    <source>
        <dbReference type="ARBA" id="ARBA00017935"/>
    </source>
</evidence>
<dbReference type="GO" id="GO:0019491">
    <property type="term" value="P:ectoine biosynthetic process"/>
    <property type="evidence" value="ECO:0007669"/>
    <property type="project" value="UniProtKB-UniPathway"/>
</dbReference>
<feature type="domain" description="N-acetyltransferase" evidence="9">
    <location>
        <begin position="13"/>
        <end position="170"/>
    </location>
</feature>
<dbReference type="EC" id="2.3.1.178" evidence="3 8"/>
<comment type="caution">
    <text evidence="10">The sequence shown here is derived from an EMBL/GenBank/DDBJ whole genome shotgun (WGS) entry which is preliminary data.</text>
</comment>
<evidence type="ECO:0000256" key="5">
    <source>
        <dbReference type="ARBA" id="ARBA00022679"/>
    </source>
</evidence>
<proteinExistence type="inferred from homology"/>
<dbReference type="GO" id="GO:0033816">
    <property type="term" value="F:diaminobutyrate acetyltransferase activity"/>
    <property type="evidence" value="ECO:0007669"/>
    <property type="project" value="UniProtKB-EC"/>
</dbReference>
<comment type="pathway">
    <text evidence="1 8">Amine and polyamine biosynthesis; ectoine biosynthesis; L-ectoine from L-aspartate 4-semialdehyde: step 2/3.</text>
</comment>
<evidence type="ECO:0000256" key="3">
    <source>
        <dbReference type="ARBA" id="ARBA00012355"/>
    </source>
</evidence>
<dbReference type="PROSITE" id="PS51186">
    <property type="entry name" value="GNAT"/>
    <property type="match status" value="1"/>
</dbReference>
<evidence type="ECO:0000256" key="1">
    <source>
        <dbReference type="ARBA" id="ARBA00004978"/>
    </source>
</evidence>
<dbReference type="InterPro" id="IPR000182">
    <property type="entry name" value="GNAT_dom"/>
</dbReference>
<dbReference type="InterPro" id="IPR016181">
    <property type="entry name" value="Acyl_CoA_acyltransferase"/>
</dbReference>
<dbReference type="SUPFAM" id="SSF55729">
    <property type="entry name" value="Acyl-CoA N-acyltransferases (Nat)"/>
    <property type="match status" value="1"/>
</dbReference>
<dbReference type="Pfam" id="PF00583">
    <property type="entry name" value="Acetyltransf_1"/>
    <property type="match status" value="1"/>
</dbReference>
<dbReference type="NCBIfam" id="TIGR02406">
    <property type="entry name" value="ectoine_EctA"/>
    <property type="match status" value="1"/>
</dbReference>
<organism evidence="10 11">
    <name type="scientific">Maritimibacter harenae</name>
    <dbReference type="NCBI Taxonomy" id="2606218"/>
    <lineage>
        <taxon>Bacteria</taxon>
        <taxon>Pseudomonadati</taxon>
        <taxon>Pseudomonadota</taxon>
        <taxon>Alphaproteobacteria</taxon>
        <taxon>Rhodobacterales</taxon>
        <taxon>Roseobacteraceae</taxon>
        <taxon>Maritimibacter</taxon>
    </lineage>
</organism>
<keyword evidence="6 8" id="KW-0012">Acyltransferase</keyword>
<protein>
    <recommendedName>
        <fullName evidence="4 8">L-2,4-diaminobutyric acid acetyltransferase</fullName>
        <shortName evidence="8">DABA acetyltransferase</shortName>
        <ecNumber evidence="3 8">2.3.1.178</ecNumber>
    </recommendedName>
</protein>
<dbReference type="EMBL" id="WTUX01000012">
    <property type="protein sequence ID" value="MZR13610.1"/>
    <property type="molecule type" value="Genomic_DNA"/>
</dbReference>
<evidence type="ECO:0000313" key="10">
    <source>
        <dbReference type="EMBL" id="MZR13610.1"/>
    </source>
</evidence>
<keyword evidence="11" id="KW-1185">Reference proteome</keyword>